<dbReference type="PANTHER" id="PTHR35271">
    <property type="entry name" value="ABC TRANSPORTER, SUBSTRATE-BINDING LIPOPROTEIN-RELATED"/>
    <property type="match status" value="1"/>
</dbReference>
<name>A0A176ZDB7_9BRAD</name>
<gene>
    <name evidence="1" type="ORF">AXW67_03380</name>
</gene>
<protein>
    <recommendedName>
        <fullName evidence="3">ABC transporter substrate-binding protein</fullName>
    </recommendedName>
</protein>
<dbReference type="Gene3D" id="3.40.50.2300">
    <property type="match status" value="2"/>
</dbReference>
<proteinExistence type="predicted"/>
<organism evidence="1 2">
    <name type="scientific">Bradyrhizobium neotropicale</name>
    <dbReference type="NCBI Taxonomy" id="1497615"/>
    <lineage>
        <taxon>Bacteria</taxon>
        <taxon>Pseudomonadati</taxon>
        <taxon>Pseudomonadota</taxon>
        <taxon>Alphaproteobacteria</taxon>
        <taxon>Hyphomicrobiales</taxon>
        <taxon>Nitrobacteraceae</taxon>
        <taxon>Bradyrhizobium</taxon>
    </lineage>
</organism>
<comment type="caution">
    <text evidence="1">The sequence shown here is derived from an EMBL/GenBank/DDBJ whole genome shotgun (WGS) entry which is preliminary data.</text>
</comment>
<dbReference type="RefSeq" id="WP_063677529.1">
    <property type="nucleotide sequence ID" value="NZ_LSEF01000033.1"/>
</dbReference>
<dbReference type="AlphaFoldDB" id="A0A176ZDB7"/>
<accession>A0A176ZDB7</accession>
<dbReference type="EMBL" id="LSEF01000033">
    <property type="protein sequence ID" value="OAF18569.1"/>
    <property type="molecule type" value="Genomic_DNA"/>
</dbReference>
<dbReference type="PANTHER" id="PTHR35271:SF1">
    <property type="entry name" value="ABC TRANSPORTER, SUBSTRATE-BINDING LIPOPROTEIN"/>
    <property type="match status" value="1"/>
</dbReference>
<evidence type="ECO:0000313" key="2">
    <source>
        <dbReference type="Proteomes" id="UP000077173"/>
    </source>
</evidence>
<sequence length="101" mass="10895">MIGDPTRPAIAMLPAKPRMPAVYQSSPFMSLGALASYHPKIESICIKVARYVDRVFKGANPAEYPVEQPVIFELAVNLKTAAALGVTIPDSVLARADKVIE</sequence>
<dbReference type="Pfam" id="PF04392">
    <property type="entry name" value="ABC_sub_bind"/>
    <property type="match status" value="1"/>
</dbReference>
<keyword evidence="2" id="KW-1185">Reference proteome</keyword>
<reference evidence="1 2" key="1">
    <citation type="submission" date="2016-02" db="EMBL/GenBank/DDBJ databases">
        <title>Draft genome sequence of the strain BR 10247T Bradyrhizobium neotropicale isolated from nodules of Centrolobium paraense.</title>
        <authorList>
            <person name="Simoes-Araujo J.L."/>
            <person name="Barauna A.C."/>
            <person name="Silva K."/>
            <person name="Zilli J.E."/>
        </authorList>
    </citation>
    <scope>NUCLEOTIDE SEQUENCE [LARGE SCALE GENOMIC DNA]</scope>
    <source>
        <strain evidence="1 2">BR 10247</strain>
    </source>
</reference>
<evidence type="ECO:0000313" key="1">
    <source>
        <dbReference type="EMBL" id="OAF18569.1"/>
    </source>
</evidence>
<evidence type="ECO:0008006" key="3">
    <source>
        <dbReference type="Google" id="ProtNLM"/>
    </source>
</evidence>
<dbReference type="InterPro" id="IPR007487">
    <property type="entry name" value="ABC_transpt-TYRBP-like"/>
</dbReference>
<dbReference type="Proteomes" id="UP000077173">
    <property type="component" value="Unassembled WGS sequence"/>
</dbReference>